<dbReference type="Proteomes" id="UP001221189">
    <property type="component" value="Unassembled WGS sequence"/>
</dbReference>
<gene>
    <name evidence="7" type="ORF">PRZ03_05460</name>
</gene>
<dbReference type="InterPro" id="IPR051544">
    <property type="entry name" value="TPS_OM_transporter"/>
</dbReference>
<feature type="domain" description="Haemolysin activator HlyB C-terminal" evidence="5">
    <location>
        <begin position="206"/>
        <end position="536"/>
    </location>
</feature>
<protein>
    <submittedName>
        <fullName evidence="7">ShlB/FhaC/HecB family hemolysin secretion/activation protein</fullName>
    </submittedName>
</protein>
<organism evidence="7 8">
    <name type="scientific">Roseateles albus</name>
    <dbReference type="NCBI Taxonomy" id="2987525"/>
    <lineage>
        <taxon>Bacteria</taxon>
        <taxon>Pseudomonadati</taxon>
        <taxon>Pseudomonadota</taxon>
        <taxon>Betaproteobacteria</taxon>
        <taxon>Burkholderiales</taxon>
        <taxon>Sphaerotilaceae</taxon>
        <taxon>Roseateles</taxon>
    </lineage>
</organism>
<evidence type="ECO:0000259" key="5">
    <source>
        <dbReference type="Pfam" id="PF03865"/>
    </source>
</evidence>
<dbReference type="PANTHER" id="PTHR34597">
    <property type="entry name" value="SLR1661 PROTEIN"/>
    <property type="match status" value="1"/>
</dbReference>
<keyword evidence="1" id="KW-1134">Transmembrane beta strand</keyword>
<feature type="chain" id="PRO_5047452135" evidence="4">
    <location>
        <begin position="44"/>
        <end position="574"/>
    </location>
</feature>
<evidence type="ECO:0000313" key="8">
    <source>
        <dbReference type="Proteomes" id="UP001221189"/>
    </source>
</evidence>
<evidence type="ECO:0000259" key="6">
    <source>
        <dbReference type="Pfam" id="PF08479"/>
    </source>
</evidence>
<name>A0ABT5KAP6_9BURK</name>
<dbReference type="Pfam" id="PF03865">
    <property type="entry name" value="ShlB"/>
    <property type="match status" value="1"/>
</dbReference>
<dbReference type="InterPro" id="IPR013686">
    <property type="entry name" value="Polypept-transport_assoc_ShlB"/>
</dbReference>
<keyword evidence="4" id="KW-0732">Signal</keyword>
<evidence type="ECO:0000256" key="2">
    <source>
        <dbReference type="ARBA" id="ARBA00022692"/>
    </source>
</evidence>
<dbReference type="Pfam" id="PF08479">
    <property type="entry name" value="POTRA_2"/>
    <property type="match status" value="1"/>
</dbReference>
<dbReference type="Gene3D" id="3.10.20.310">
    <property type="entry name" value="membrane protein fhac"/>
    <property type="match status" value="1"/>
</dbReference>
<keyword evidence="1" id="KW-0472">Membrane</keyword>
<keyword evidence="8" id="KW-1185">Reference proteome</keyword>
<keyword evidence="2" id="KW-0812">Transmembrane</keyword>
<dbReference type="InterPro" id="IPR005565">
    <property type="entry name" value="Hemolysn_activator_HlyB_C"/>
</dbReference>
<evidence type="ECO:0000256" key="1">
    <source>
        <dbReference type="ARBA" id="ARBA00022452"/>
    </source>
</evidence>
<evidence type="ECO:0000256" key="4">
    <source>
        <dbReference type="SAM" id="SignalP"/>
    </source>
</evidence>
<keyword evidence="3" id="KW-0998">Cell outer membrane</keyword>
<dbReference type="RefSeq" id="WP_273599374.1">
    <property type="nucleotide sequence ID" value="NZ_JAQQXT010000003.1"/>
</dbReference>
<evidence type="ECO:0000256" key="3">
    <source>
        <dbReference type="ARBA" id="ARBA00023237"/>
    </source>
</evidence>
<sequence length="574" mass="61488">MELFHKIRAQTWARLYFRRGFSVAMLPLAGLAIGLASSAPALAQPAVEGATAPAAAAITAPKFDIFEFEIEGNSRLSEMQIEAAVLPFLGPQLGMAEVEAARAALEKAYQMAGYLTVFVDVPEQRVDGGVIRLTVLEGRVGAMYVTGSQYYAQGRIRAAVIELAPGQVPNFNTVQQQIASVSRGEERRVQPVLRPGRVPGTVEAELKVEDKLPLGGSVEISNAAAANTDPVRMAVNLHYDNFLQRDHVVSLSLMGAPLSPRESRVLVFNYTAPLAGGDSLTFSAIDSSSDLESLGGTRVLGRGTTLGFRYGMNRSLAESVHSMSLGFDYKNLTEDVRTSGGVIASPLQYMPLQVGYNGAWWGEALQQQLSVTAVLGLRPLLQKTRDDCQLLDGSFGQADQFACKRRGADGGFATLRGDWRATQRFASSELGLRLSGQLANQALTSAEQFSVGGADTVRGYDEGAVAGDRGLLASLELRSRNLAPGLLAVFEGATLPAFSEIVFYGFADAAQVNLFNPEPGQQGRTPLLGTGLGFRLAVQPGLSLNFDWAQRRKPVPSNPVASSEHVHVRAGLRF</sequence>
<evidence type="ECO:0000313" key="7">
    <source>
        <dbReference type="EMBL" id="MDC8771012.1"/>
    </source>
</evidence>
<accession>A0ABT5KAP6</accession>
<dbReference type="PANTHER" id="PTHR34597:SF6">
    <property type="entry name" value="BLR6126 PROTEIN"/>
    <property type="match status" value="1"/>
</dbReference>
<reference evidence="7 8" key="1">
    <citation type="submission" date="2022-10" db="EMBL/GenBank/DDBJ databases">
        <title>Paucibacter sp. hw1 Genome sequencing.</title>
        <authorList>
            <person name="Park S."/>
        </authorList>
    </citation>
    <scope>NUCLEOTIDE SEQUENCE [LARGE SCALE GENOMIC DNA]</scope>
    <source>
        <strain evidence="8">hw1</strain>
    </source>
</reference>
<dbReference type="Gene3D" id="2.40.160.50">
    <property type="entry name" value="membrane protein fhac: a member of the omp85/tpsb transporter family"/>
    <property type="match status" value="1"/>
</dbReference>
<feature type="domain" description="Polypeptide-transport-associated ShlB-type" evidence="6">
    <location>
        <begin position="63"/>
        <end position="138"/>
    </location>
</feature>
<dbReference type="EMBL" id="JAQQXT010000003">
    <property type="protein sequence ID" value="MDC8771012.1"/>
    <property type="molecule type" value="Genomic_DNA"/>
</dbReference>
<proteinExistence type="predicted"/>
<comment type="caution">
    <text evidence="7">The sequence shown here is derived from an EMBL/GenBank/DDBJ whole genome shotgun (WGS) entry which is preliminary data.</text>
</comment>
<feature type="signal peptide" evidence="4">
    <location>
        <begin position="1"/>
        <end position="43"/>
    </location>
</feature>